<reference evidence="2" key="1">
    <citation type="journal article" date="2023" name="Science">
        <title>Genome structures resolve the early diversification of teleost fishes.</title>
        <authorList>
            <person name="Parey E."/>
            <person name="Louis A."/>
            <person name="Montfort J."/>
            <person name="Bouchez O."/>
            <person name="Roques C."/>
            <person name="Iampietro C."/>
            <person name="Lluch J."/>
            <person name="Castinel A."/>
            <person name="Donnadieu C."/>
            <person name="Desvignes T."/>
            <person name="Floi Bucao C."/>
            <person name="Jouanno E."/>
            <person name="Wen M."/>
            <person name="Mejri S."/>
            <person name="Dirks R."/>
            <person name="Jansen H."/>
            <person name="Henkel C."/>
            <person name="Chen W.J."/>
            <person name="Zahm M."/>
            <person name="Cabau C."/>
            <person name="Klopp C."/>
            <person name="Thompson A.W."/>
            <person name="Robinson-Rechavi M."/>
            <person name="Braasch I."/>
            <person name="Lecointre G."/>
            <person name="Bobe J."/>
            <person name="Postlethwait J.H."/>
            <person name="Berthelot C."/>
            <person name="Roest Crollius H."/>
            <person name="Guiguen Y."/>
        </authorList>
    </citation>
    <scope>NUCLEOTIDE SEQUENCE</scope>
    <source>
        <strain evidence="2">NC1722</strain>
    </source>
</reference>
<feature type="compositionally biased region" description="Gly residues" evidence="1">
    <location>
        <begin position="104"/>
        <end position="114"/>
    </location>
</feature>
<accession>A0AAD7WLC6</accession>
<organism evidence="2 3">
    <name type="scientific">Aldrovandia affinis</name>
    <dbReference type="NCBI Taxonomy" id="143900"/>
    <lineage>
        <taxon>Eukaryota</taxon>
        <taxon>Metazoa</taxon>
        <taxon>Chordata</taxon>
        <taxon>Craniata</taxon>
        <taxon>Vertebrata</taxon>
        <taxon>Euteleostomi</taxon>
        <taxon>Actinopterygii</taxon>
        <taxon>Neopterygii</taxon>
        <taxon>Teleostei</taxon>
        <taxon>Notacanthiformes</taxon>
        <taxon>Halosauridae</taxon>
        <taxon>Aldrovandia</taxon>
    </lineage>
</organism>
<name>A0AAD7WLC6_9TELE</name>
<feature type="compositionally biased region" description="Polar residues" evidence="1">
    <location>
        <begin position="126"/>
        <end position="137"/>
    </location>
</feature>
<dbReference type="Proteomes" id="UP001221898">
    <property type="component" value="Unassembled WGS sequence"/>
</dbReference>
<evidence type="ECO:0000313" key="3">
    <source>
        <dbReference type="Proteomes" id="UP001221898"/>
    </source>
</evidence>
<dbReference type="AlphaFoldDB" id="A0AAD7WLC6"/>
<comment type="caution">
    <text evidence="2">The sequence shown here is derived from an EMBL/GenBank/DDBJ whole genome shotgun (WGS) entry which is preliminary data.</text>
</comment>
<evidence type="ECO:0000256" key="1">
    <source>
        <dbReference type="SAM" id="MobiDB-lite"/>
    </source>
</evidence>
<proteinExistence type="predicted"/>
<sequence>MKVTNPSLRYVKRGLRSQRWMPFCAAFDLSPPTHTLCRASQTREADLWRCLELSREKLIEAPLDADVHIHATHHLPTTDESSGLLLREIWHSTRRLWVLRRTGPDGGGGLGPGAGDRAPLARRSLPQLSNPRHSPSPIQDARHSEPD</sequence>
<feature type="region of interest" description="Disordered" evidence="1">
    <location>
        <begin position="101"/>
        <end position="147"/>
    </location>
</feature>
<protein>
    <submittedName>
        <fullName evidence="2">Uncharacterized protein</fullName>
    </submittedName>
</protein>
<dbReference type="EMBL" id="JAINUG010000073">
    <property type="protein sequence ID" value="KAJ8401023.1"/>
    <property type="molecule type" value="Genomic_DNA"/>
</dbReference>
<gene>
    <name evidence="2" type="ORF">AAFF_G00389800</name>
</gene>
<keyword evidence="3" id="KW-1185">Reference proteome</keyword>
<evidence type="ECO:0000313" key="2">
    <source>
        <dbReference type="EMBL" id="KAJ8401023.1"/>
    </source>
</evidence>